<dbReference type="EMBL" id="SMLW01000530">
    <property type="protein sequence ID" value="MTI25642.1"/>
    <property type="molecule type" value="Genomic_DNA"/>
</dbReference>
<dbReference type="PROSITE" id="PS01124">
    <property type="entry name" value="HTH_ARAC_FAMILY_2"/>
    <property type="match status" value="1"/>
</dbReference>
<dbReference type="Pfam" id="PF12833">
    <property type="entry name" value="HTH_18"/>
    <property type="match status" value="1"/>
</dbReference>
<dbReference type="InterPro" id="IPR046532">
    <property type="entry name" value="DUF6597"/>
</dbReference>
<dbReference type="InterPro" id="IPR009057">
    <property type="entry name" value="Homeodomain-like_sf"/>
</dbReference>
<gene>
    <name evidence="5" type="ORF">E1163_11870</name>
</gene>
<evidence type="ECO:0000256" key="3">
    <source>
        <dbReference type="ARBA" id="ARBA00023163"/>
    </source>
</evidence>
<keyword evidence="1" id="KW-0805">Transcription regulation</keyword>
<organism evidence="5 6">
    <name type="scientific">Fulvivirga kasyanovii</name>
    <dbReference type="NCBI Taxonomy" id="396812"/>
    <lineage>
        <taxon>Bacteria</taxon>
        <taxon>Pseudomonadati</taxon>
        <taxon>Bacteroidota</taxon>
        <taxon>Cytophagia</taxon>
        <taxon>Cytophagales</taxon>
        <taxon>Fulvivirgaceae</taxon>
        <taxon>Fulvivirga</taxon>
    </lineage>
</organism>
<dbReference type="Pfam" id="PF20240">
    <property type="entry name" value="DUF6597"/>
    <property type="match status" value="1"/>
</dbReference>
<dbReference type="SMART" id="SM00342">
    <property type="entry name" value="HTH_ARAC"/>
    <property type="match status" value="1"/>
</dbReference>
<comment type="caution">
    <text evidence="5">The sequence shown here is derived from an EMBL/GenBank/DDBJ whole genome shotgun (WGS) entry which is preliminary data.</text>
</comment>
<sequence>MSKEILYQRLAPLPDLVDFVECLWVVEAMHQSEVQVEKIIPDGYVEIIFHYGDHYEIKTNKLWEKQALNLLAGQIDKHFFLRNTQRIGMLGIKFKPLALTELFGINMQLYTNRVVDLSEQDEGSLREIVTAINGMYSYEEMMEVVQNHLLHWITQADPQKKLRRAIELIMQCKGTIKIGQLAQEIDLSERQIERLFARCVGLTPKCYARILQFNYIFDLIKTGDPSWSDIVHDAGYFDQSHFIKAFKYFTGVDPSRYIFEQPGMANFFLKK</sequence>
<keyword evidence="3" id="KW-0804">Transcription</keyword>
<dbReference type="InterPro" id="IPR050204">
    <property type="entry name" value="AraC_XylS_family_regulators"/>
</dbReference>
<protein>
    <submittedName>
        <fullName evidence="5">AraC family transcriptional regulator</fullName>
    </submittedName>
</protein>
<evidence type="ECO:0000259" key="4">
    <source>
        <dbReference type="PROSITE" id="PS01124"/>
    </source>
</evidence>
<evidence type="ECO:0000313" key="6">
    <source>
        <dbReference type="Proteomes" id="UP000798808"/>
    </source>
</evidence>
<dbReference type="RefSeq" id="WP_155171945.1">
    <property type="nucleotide sequence ID" value="NZ_BAAAFL010000012.1"/>
</dbReference>
<evidence type="ECO:0000313" key="5">
    <source>
        <dbReference type="EMBL" id="MTI25642.1"/>
    </source>
</evidence>
<evidence type="ECO:0000256" key="1">
    <source>
        <dbReference type="ARBA" id="ARBA00023015"/>
    </source>
</evidence>
<dbReference type="InterPro" id="IPR018060">
    <property type="entry name" value="HTH_AraC"/>
</dbReference>
<accession>A0ABW9RND6</accession>
<dbReference type="Proteomes" id="UP000798808">
    <property type="component" value="Unassembled WGS sequence"/>
</dbReference>
<keyword evidence="2" id="KW-0238">DNA-binding</keyword>
<feature type="domain" description="HTH araC/xylS-type" evidence="4">
    <location>
        <begin position="160"/>
        <end position="260"/>
    </location>
</feature>
<dbReference type="PANTHER" id="PTHR46796">
    <property type="entry name" value="HTH-TYPE TRANSCRIPTIONAL ACTIVATOR RHAS-RELATED"/>
    <property type="match status" value="1"/>
</dbReference>
<name>A0ABW9RND6_9BACT</name>
<reference evidence="5 6" key="1">
    <citation type="submission" date="2019-02" db="EMBL/GenBank/DDBJ databases">
        <authorList>
            <person name="Goldberg S.R."/>
            <person name="Haltli B.A."/>
            <person name="Correa H."/>
            <person name="Russell K.G."/>
        </authorList>
    </citation>
    <scope>NUCLEOTIDE SEQUENCE [LARGE SCALE GENOMIC DNA]</scope>
    <source>
        <strain evidence="5 6">JCM 16186</strain>
    </source>
</reference>
<keyword evidence="6" id="KW-1185">Reference proteome</keyword>
<dbReference type="SUPFAM" id="SSF46689">
    <property type="entry name" value="Homeodomain-like"/>
    <property type="match status" value="1"/>
</dbReference>
<dbReference type="PANTHER" id="PTHR46796:SF13">
    <property type="entry name" value="HTH-TYPE TRANSCRIPTIONAL ACTIVATOR RHAS"/>
    <property type="match status" value="1"/>
</dbReference>
<proteinExistence type="predicted"/>
<evidence type="ECO:0000256" key="2">
    <source>
        <dbReference type="ARBA" id="ARBA00023125"/>
    </source>
</evidence>
<dbReference type="Gene3D" id="1.10.10.60">
    <property type="entry name" value="Homeodomain-like"/>
    <property type="match status" value="1"/>
</dbReference>